<dbReference type="GO" id="GO:0006890">
    <property type="term" value="P:retrograde vesicle-mediated transport, Golgi to endoplasmic reticulum"/>
    <property type="evidence" value="ECO:0007669"/>
    <property type="project" value="InterPro"/>
</dbReference>
<keyword evidence="3" id="KW-0256">Endoplasmic reticulum</keyword>
<dbReference type="InterPro" id="IPR013244">
    <property type="entry name" value="Sec39_domain"/>
</dbReference>
<evidence type="ECO:0000256" key="4">
    <source>
        <dbReference type="ARBA" id="ARBA00022927"/>
    </source>
</evidence>
<dbReference type="GO" id="GO:0015031">
    <property type="term" value="P:protein transport"/>
    <property type="evidence" value="ECO:0007669"/>
    <property type="project" value="UniProtKB-KW"/>
</dbReference>
<dbReference type="AlphaFoldDB" id="A0A4T0X4U9"/>
<keyword evidence="2" id="KW-0813">Transport</keyword>
<dbReference type="STRING" id="52247.A0A4T0X4U9"/>
<dbReference type="GO" id="GO:0005783">
    <property type="term" value="C:endoplasmic reticulum"/>
    <property type="evidence" value="ECO:0007669"/>
    <property type="project" value="UniProtKB-SubCell"/>
</dbReference>
<evidence type="ECO:0000256" key="2">
    <source>
        <dbReference type="ARBA" id="ARBA00022448"/>
    </source>
</evidence>
<evidence type="ECO:0000313" key="6">
    <source>
        <dbReference type="EMBL" id="TID30439.1"/>
    </source>
</evidence>
<dbReference type="Pfam" id="PF08314">
    <property type="entry name" value="Sec39"/>
    <property type="match status" value="1"/>
</dbReference>
<evidence type="ECO:0000313" key="7">
    <source>
        <dbReference type="Proteomes" id="UP000307173"/>
    </source>
</evidence>
<accession>A0A4T0X4U9</accession>
<keyword evidence="4" id="KW-0653">Protein transport</keyword>
<protein>
    <recommendedName>
        <fullName evidence="5">Sec39 domain-containing protein</fullName>
    </recommendedName>
</protein>
<keyword evidence="7" id="KW-1185">Reference proteome</keyword>
<evidence type="ECO:0000259" key="5">
    <source>
        <dbReference type="Pfam" id="PF08314"/>
    </source>
</evidence>
<proteinExistence type="predicted"/>
<comment type="caution">
    <text evidence="6">The sequence shown here is derived from an EMBL/GenBank/DDBJ whole genome shotgun (WGS) entry which is preliminary data.</text>
</comment>
<gene>
    <name evidence="6" type="ORF">CANINC_000950</name>
</gene>
<comment type="subcellular location">
    <subcellularLocation>
        <location evidence="1">Endoplasmic reticulum</location>
    </subcellularLocation>
</comment>
<dbReference type="PANTHER" id="PTHR40787:SF3">
    <property type="entry name" value="PROTEIN TRANSPORT PROTEIN SEC39"/>
    <property type="match status" value="1"/>
</dbReference>
<dbReference type="PANTHER" id="PTHR40787">
    <property type="entry name" value="SECRETED PROTEIN"/>
    <property type="match status" value="1"/>
</dbReference>
<dbReference type="EMBL" id="SELW01000142">
    <property type="protein sequence ID" value="TID30439.1"/>
    <property type="molecule type" value="Genomic_DNA"/>
</dbReference>
<dbReference type="Proteomes" id="UP000307173">
    <property type="component" value="Unassembled WGS sequence"/>
</dbReference>
<name>A0A4T0X4U9_9ASCO</name>
<organism evidence="6 7">
    <name type="scientific">Pichia inconspicua</name>
    <dbReference type="NCBI Taxonomy" id="52247"/>
    <lineage>
        <taxon>Eukaryota</taxon>
        <taxon>Fungi</taxon>
        <taxon>Dikarya</taxon>
        <taxon>Ascomycota</taxon>
        <taxon>Saccharomycotina</taxon>
        <taxon>Pichiomycetes</taxon>
        <taxon>Pichiales</taxon>
        <taxon>Pichiaceae</taxon>
        <taxon>Pichia</taxon>
    </lineage>
</organism>
<evidence type="ECO:0000256" key="1">
    <source>
        <dbReference type="ARBA" id="ARBA00004240"/>
    </source>
</evidence>
<evidence type="ECO:0000256" key="3">
    <source>
        <dbReference type="ARBA" id="ARBA00022824"/>
    </source>
</evidence>
<sequence length="754" mass="87064">MLTEDQLDGLIASQYAIANLKSMEQLKNILQPLKTHLDTILICQILLHSLPSLICDSTLIDVLELIFEGNSNTETRELFFDIASFFETSGVPQSITQLVCLNVDQKRVFVENLLESFNEISSKYDFSRQDATFDALVKSFIVRLNCDFTSFEVTNLLVDRLKTSKFASLDLLDWINYFYIPISSLDRCVPEINYTLRDFQVLITNDELVEIIMANHKSVPDILDHVLAPYINYASDDIWKSFLSWTKSFVITGLEHPEKMSENYQLILSILRQDLFLNQLNSTTYIDEFVKLVLTFIYLTPQCDLQIFINMKEILILLKSFSIPDGNTTDLLTESNFDEVLIKLAPTKSTIALMIKVVEIGETLYNNDLSFLNVLELRSANKEIQMTELIKFIDNEVTVETTGSKWKLFLTSTYTTLKKTEIFNQISIEEFSEVILQKLLDLKRFEVIQTIFNKDFNYLPETKYQEIVERKCWTIYMNTFNNLDDCKKCLELLNENSHCFKQLTSLICANEKMRDWKFYLKPGTHATPKDIYNVQNPIVIIRKIFELNDNAFVYLGDIYHLLELLIVGMGVSSENPLYDVSKSYDDPTNLLALKLKLICLEFTSAMEYTFSFDLAFSLLSQALTETEEIANVVSENWFAFFQLSKIEYEVDQLELLDNKLNLLSKLLLLTPTEYNTIVLEQWQMLNSQKQALLDDQQQQIHQYSNSKNENGLIESFGDVQSRLQRSLKESADELMNNSSSDIGKNIIGWIVGAN</sequence>
<reference evidence="6 7" key="1">
    <citation type="journal article" date="2019" name="Front. Genet.">
        <title>Whole-Genome Sequencing of the Opportunistic Yeast Pathogen Candida inconspicua Uncovers Its Hybrid Origin.</title>
        <authorList>
            <person name="Mixao V."/>
            <person name="Hansen A.P."/>
            <person name="Saus E."/>
            <person name="Boekhout T."/>
            <person name="Lass-Florl C."/>
            <person name="Gabaldon T."/>
        </authorList>
    </citation>
    <scope>NUCLEOTIDE SEQUENCE [LARGE SCALE GENOMIC DNA]</scope>
    <source>
        <strain evidence="6 7">CBS 180</strain>
    </source>
</reference>
<dbReference type="OrthoDB" id="342024at2759"/>
<feature type="domain" description="Sec39" evidence="5">
    <location>
        <begin position="18"/>
        <end position="700"/>
    </location>
</feature>